<keyword evidence="2" id="KW-1185">Reference proteome</keyword>
<dbReference type="RefSeq" id="WP_123821374.1">
    <property type="nucleotide sequence ID" value="NZ_RKQG01000003.1"/>
</dbReference>
<organism evidence="1 2">
    <name type="scientific">Kitasatospora cineracea</name>
    <dbReference type="NCBI Taxonomy" id="88074"/>
    <lineage>
        <taxon>Bacteria</taxon>
        <taxon>Bacillati</taxon>
        <taxon>Actinomycetota</taxon>
        <taxon>Actinomycetes</taxon>
        <taxon>Kitasatosporales</taxon>
        <taxon>Streptomycetaceae</taxon>
        <taxon>Kitasatospora</taxon>
    </lineage>
</organism>
<name>A0A3N4R948_9ACTN</name>
<comment type="caution">
    <text evidence="1">The sequence shown here is derived from an EMBL/GenBank/DDBJ whole genome shotgun (WGS) entry which is preliminary data.</text>
</comment>
<reference evidence="1 2" key="1">
    <citation type="submission" date="2018-11" db="EMBL/GenBank/DDBJ databases">
        <title>Sequencing the genomes of 1000 actinobacteria strains.</title>
        <authorList>
            <person name="Klenk H.-P."/>
        </authorList>
    </citation>
    <scope>NUCLEOTIDE SEQUENCE [LARGE SCALE GENOMIC DNA]</scope>
    <source>
        <strain evidence="1 2">DSM 44781</strain>
    </source>
</reference>
<evidence type="ECO:0000313" key="2">
    <source>
        <dbReference type="Proteomes" id="UP000266906"/>
    </source>
</evidence>
<proteinExistence type="predicted"/>
<sequence>MSVFVSVRGWLECDDEQLAQIKGIIAAEPDRHYIEGWTFPGVQYNWGNWVFFGACMREQYVGWLLDQLRLVARLPASDEDNDRVIGLFLARHEVEGQSEWQVRDGDVVIKNANSEYQYLDAE</sequence>
<protein>
    <submittedName>
        <fullName evidence="1">Uncharacterized protein</fullName>
    </submittedName>
</protein>
<dbReference type="AlphaFoldDB" id="A0A3N4R948"/>
<gene>
    <name evidence="1" type="ORF">EDD38_7189</name>
</gene>
<dbReference type="EMBL" id="RKQG01000003">
    <property type="protein sequence ID" value="RPE27899.1"/>
    <property type="molecule type" value="Genomic_DNA"/>
</dbReference>
<dbReference type="Proteomes" id="UP000266906">
    <property type="component" value="Unassembled WGS sequence"/>
</dbReference>
<evidence type="ECO:0000313" key="1">
    <source>
        <dbReference type="EMBL" id="RPE27899.1"/>
    </source>
</evidence>
<accession>A0A3N4R948</accession>